<dbReference type="PANTHER" id="PTHR31867">
    <property type="entry name" value="EXPANSIN-A15"/>
    <property type="match status" value="1"/>
</dbReference>
<name>A0A6P5ZIC1_DURZI</name>
<evidence type="ECO:0000313" key="8">
    <source>
        <dbReference type="RefSeq" id="XP_022752292.1"/>
    </source>
</evidence>
<evidence type="ECO:0000256" key="2">
    <source>
        <dbReference type="ARBA" id="ARBA00022512"/>
    </source>
</evidence>
<comment type="function">
    <text evidence="5">Causes loosening and extension of plant cell walls by disrupting non-covalent bonding between cellulose microfibrils and matrix glucans. No enzymatic activity has been found.</text>
</comment>
<comment type="similarity">
    <text evidence="1 5">Belongs to the expansin family. Expansin A subfamily.</text>
</comment>
<dbReference type="InterPro" id="IPR002963">
    <property type="entry name" value="Expansin"/>
</dbReference>
<dbReference type="OrthoDB" id="5823761at2759"/>
<dbReference type="AlphaFoldDB" id="A0A6P5ZIC1"/>
<proteinExistence type="inferred from homology"/>
<dbReference type="Gene3D" id="2.40.40.10">
    <property type="entry name" value="RlpA-like domain"/>
    <property type="match status" value="1"/>
</dbReference>
<dbReference type="InterPro" id="IPR007112">
    <property type="entry name" value="Expansin/allergen_DPBB_dom"/>
</dbReference>
<evidence type="ECO:0000313" key="7">
    <source>
        <dbReference type="Proteomes" id="UP000515121"/>
    </source>
</evidence>
<dbReference type="InterPro" id="IPR036908">
    <property type="entry name" value="RlpA-like_sf"/>
</dbReference>
<evidence type="ECO:0000256" key="4">
    <source>
        <dbReference type="ARBA" id="ARBA00023316"/>
    </source>
</evidence>
<evidence type="ECO:0000256" key="3">
    <source>
        <dbReference type="ARBA" id="ARBA00023136"/>
    </source>
</evidence>
<keyword evidence="7" id="KW-1185">Reference proteome</keyword>
<dbReference type="GO" id="GO:0016020">
    <property type="term" value="C:membrane"/>
    <property type="evidence" value="ECO:0007669"/>
    <property type="project" value="UniProtKB-SubCell"/>
</dbReference>
<dbReference type="InterPro" id="IPR007117">
    <property type="entry name" value="Expansin_CBD"/>
</dbReference>
<keyword evidence="4 5" id="KW-0961">Cell wall biogenesis/degradation</keyword>
<evidence type="ECO:0000259" key="6">
    <source>
        <dbReference type="PROSITE" id="PS50842"/>
    </source>
</evidence>
<evidence type="ECO:0000256" key="1">
    <source>
        <dbReference type="ARBA" id="ARBA00005392"/>
    </source>
</evidence>
<comment type="subcellular location">
    <subcellularLocation>
        <location evidence="5">Secreted</location>
        <location evidence="5">Cell wall</location>
    </subcellularLocation>
    <subcellularLocation>
        <location evidence="5">Membrane</location>
        <topology evidence="5">Peripheral membrane protein</topology>
    </subcellularLocation>
</comment>
<dbReference type="PRINTS" id="PR01226">
    <property type="entry name" value="EXPANSIN"/>
</dbReference>
<keyword evidence="2 5" id="KW-0134">Cell wall</keyword>
<dbReference type="Proteomes" id="UP000515121">
    <property type="component" value="Unplaced"/>
</dbReference>
<organism evidence="7 8">
    <name type="scientific">Durio zibethinus</name>
    <name type="common">Durian</name>
    <dbReference type="NCBI Taxonomy" id="66656"/>
    <lineage>
        <taxon>Eukaryota</taxon>
        <taxon>Viridiplantae</taxon>
        <taxon>Streptophyta</taxon>
        <taxon>Embryophyta</taxon>
        <taxon>Tracheophyta</taxon>
        <taxon>Spermatophyta</taxon>
        <taxon>Magnoliopsida</taxon>
        <taxon>eudicotyledons</taxon>
        <taxon>Gunneridae</taxon>
        <taxon>Pentapetalae</taxon>
        <taxon>rosids</taxon>
        <taxon>malvids</taxon>
        <taxon>Malvales</taxon>
        <taxon>Malvaceae</taxon>
        <taxon>Helicteroideae</taxon>
        <taxon>Durio</taxon>
    </lineage>
</organism>
<protein>
    <recommendedName>
        <fullName evidence="5">Expansin</fullName>
    </recommendedName>
</protein>
<dbReference type="Pfam" id="PF01357">
    <property type="entry name" value="Expansin_C"/>
    <property type="match status" value="1"/>
</dbReference>
<reference evidence="8" key="1">
    <citation type="submission" date="2025-08" db="UniProtKB">
        <authorList>
            <consortium name="RefSeq"/>
        </authorList>
    </citation>
    <scope>IDENTIFICATION</scope>
    <source>
        <tissue evidence="8">Fruit stalk</tissue>
    </source>
</reference>
<dbReference type="PROSITE" id="PS50842">
    <property type="entry name" value="EXPANSIN_EG45"/>
    <property type="match status" value="1"/>
</dbReference>
<dbReference type="GO" id="GO:0009653">
    <property type="term" value="P:anatomical structure morphogenesis"/>
    <property type="evidence" value="ECO:0007669"/>
    <property type="project" value="UniProtKB-ARBA"/>
</dbReference>
<sequence length="154" mass="16779">MGSKSTFGMKATNFCAPNYGFTADGGGRCNPSNEHFVLPIEAFEKIAIWKAGNMPVQYRRVKCREGGVQFTIDGSVIFVSLLISNVGGAGDIVAVKIKAVIGLDNNTLNSTTKRKGKYLSHKEVTTELRVLLALTQNRIHITDLELVCQLKAYA</sequence>
<dbReference type="GeneID" id="111301038"/>
<dbReference type="GO" id="GO:0009664">
    <property type="term" value="P:plant-type cell wall organization"/>
    <property type="evidence" value="ECO:0007669"/>
    <property type="project" value="InterPro"/>
</dbReference>
<evidence type="ECO:0000256" key="5">
    <source>
        <dbReference type="RuleBase" id="RU365023"/>
    </source>
</evidence>
<keyword evidence="5" id="KW-0964">Secreted</keyword>
<dbReference type="SMART" id="SM00837">
    <property type="entry name" value="DPBB_1"/>
    <property type="match status" value="1"/>
</dbReference>
<dbReference type="RefSeq" id="XP_022752292.1">
    <property type="nucleotide sequence ID" value="XM_022896557.1"/>
</dbReference>
<gene>
    <name evidence="8" type="primary">LOC111301038</name>
</gene>
<accession>A0A6P5ZIC1</accession>
<feature type="domain" description="Expansin-like EG45" evidence="6">
    <location>
        <begin position="1"/>
        <end position="68"/>
    </location>
</feature>
<dbReference type="KEGG" id="dzi:111301038"/>
<dbReference type="SUPFAM" id="SSF50685">
    <property type="entry name" value="Barwin-like endoglucanases"/>
    <property type="match status" value="1"/>
</dbReference>
<keyword evidence="3" id="KW-0472">Membrane</keyword>